<feature type="domain" description="ARB-07466-like C-terminal" evidence="2">
    <location>
        <begin position="48"/>
        <end position="137"/>
    </location>
</feature>
<evidence type="ECO:0000259" key="2">
    <source>
        <dbReference type="Pfam" id="PF26571"/>
    </source>
</evidence>
<dbReference type="EMBL" id="JADKGK010000010">
    <property type="protein sequence ID" value="MBL0003269.1"/>
    <property type="molecule type" value="Genomic_DNA"/>
</dbReference>
<dbReference type="Proteomes" id="UP000886632">
    <property type="component" value="Unassembled WGS sequence"/>
</dbReference>
<sequence>MIPAEAPAAPSPAPAPAPAAPAAPAPPKTVSTSAFDAAAARIGLRGYARVVYSAVRSTFGITNIGGYRAGDPRDHGTGHAVDVMITNRATGDAVAAYVIAHASEFHVKYIIWRQRIWFPGGSWKAMADRGGVTANHYDHVHISVTS</sequence>
<accession>A0A9D7XVZ2</accession>
<comment type="caution">
    <text evidence="3">The sequence shown here is derived from an EMBL/GenBank/DDBJ whole genome shotgun (WGS) entry which is preliminary data.</text>
</comment>
<organism evidence="3 4">
    <name type="scientific">Candidatus Phosphoribacter hodrii</name>
    <dbReference type="NCBI Taxonomy" id="2953743"/>
    <lineage>
        <taxon>Bacteria</taxon>
        <taxon>Bacillati</taxon>
        <taxon>Actinomycetota</taxon>
        <taxon>Actinomycetes</taxon>
        <taxon>Micrococcales</taxon>
        <taxon>Dermatophilaceae</taxon>
        <taxon>Candidatus Phosphoribacter</taxon>
    </lineage>
</organism>
<evidence type="ECO:0000256" key="1">
    <source>
        <dbReference type="SAM" id="MobiDB-lite"/>
    </source>
</evidence>
<dbReference type="Pfam" id="PF26571">
    <property type="entry name" value="VldE"/>
    <property type="match status" value="1"/>
</dbReference>
<gene>
    <name evidence="3" type="ORF">IPP00_04545</name>
</gene>
<proteinExistence type="predicted"/>
<feature type="compositionally biased region" description="Pro residues" evidence="1">
    <location>
        <begin position="9"/>
        <end position="26"/>
    </location>
</feature>
<protein>
    <recommendedName>
        <fullName evidence="2">ARB-07466-like C-terminal domain-containing protein</fullName>
    </recommendedName>
</protein>
<evidence type="ECO:0000313" key="3">
    <source>
        <dbReference type="EMBL" id="MBL0003269.1"/>
    </source>
</evidence>
<name>A0A9D7XVZ2_9MICO</name>
<evidence type="ECO:0000313" key="4">
    <source>
        <dbReference type="Proteomes" id="UP000886632"/>
    </source>
</evidence>
<dbReference type="InterPro" id="IPR058593">
    <property type="entry name" value="ARB_07466-like_C"/>
</dbReference>
<feature type="region of interest" description="Disordered" evidence="1">
    <location>
        <begin position="1"/>
        <end position="26"/>
    </location>
</feature>
<reference evidence="3" key="1">
    <citation type="submission" date="2020-10" db="EMBL/GenBank/DDBJ databases">
        <title>Connecting structure to function with the recovery of over 1000 high-quality activated sludge metagenome-assembled genomes encoding full-length rRNA genes using long-read sequencing.</title>
        <authorList>
            <person name="Singleton C.M."/>
            <person name="Petriglieri F."/>
            <person name="Kristensen J.M."/>
            <person name="Kirkegaard R.H."/>
            <person name="Michaelsen T.Y."/>
            <person name="Andersen M.H."/>
            <person name="Karst S.M."/>
            <person name="Dueholm M.S."/>
            <person name="Nielsen P.H."/>
            <person name="Albertsen M."/>
        </authorList>
    </citation>
    <scope>NUCLEOTIDE SEQUENCE</scope>
    <source>
        <strain evidence="3">Ribe_18-Q3-R11-54_MAXAC.001</strain>
    </source>
</reference>
<dbReference type="AlphaFoldDB" id="A0A9D7XVZ2"/>